<accession>A0ABP9RT05</accession>
<evidence type="ECO:0000313" key="1">
    <source>
        <dbReference type="EMBL" id="GAA5185093.1"/>
    </source>
</evidence>
<reference evidence="2" key="1">
    <citation type="journal article" date="2019" name="Int. J. Syst. Evol. Microbiol.">
        <title>The Global Catalogue of Microorganisms (GCM) 10K type strain sequencing project: providing services to taxonomists for standard genome sequencing and annotation.</title>
        <authorList>
            <consortium name="The Broad Institute Genomics Platform"/>
            <consortium name="The Broad Institute Genome Sequencing Center for Infectious Disease"/>
            <person name="Wu L."/>
            <person name="Ma J."/>
        </authorList>
    </citation>
    <scope>NUCLEOTIDE SEQUENCE [LARGE SCALE GENOMIC DNA]</scope>
    <source>
        <strain evidence="2">JCM 18304</strain>
    </source>
</reference>
<keyword evidence="2" id="KW-1185">Reference proteome</keyword>
<evidence type="ECO:0000313" key="2">
    <source>
        <dbReference type="Proteomes" id="UP001501570"/>
    </source>
</evidence>
<proteinExistence type="predicted"/>
<dbReference type="Proteomes" id="UP001501570">
    <property type="component" value="Unassembled WGS sequence"/>
</dbReference>
<dbReference type="EMBL" id="BAABJQ010000007">
    <property type="protein sequence ID" value="GAA5185093.1"/>
    <property type="molecule type" value="Genomic_DNA"/>
</dbReference>
<gene>
    <name evidence="1" type="ORF">GCM10023322_28060</name>
</gene>
<organism evidence="1 2">
    <name type="scientific">Rugosimonospora acidiphila</name>
    <dbReference type="NCBI Taxonomy" id="556531"/>
    <lineage>
        <taxon>Bacteria</taxon>
        <taxon>Bacillati</taxon>
        <taxon>Actinomycetota</taxon>
        <taxon>Actinomycetes</taxon>
        <taxon>Micromonosporales</taxon>
        <taxon>Micromonosporaceae</taxon>
        <taxon>Rugosimonospora</taxon>
    </lineage>
</organism>
<sequence length="161" mass="17269">MSADGILVDLQEMEDFRDHLTPHLQQIASALTTLTHSDAPQLGSFYHAQQAEQRYEALRVDFVARLRRLILALAVSDAGIGSILDAYETRGHNSVASLKTAGDVLNDDRAARAAVRSDPVLADILRQDPQLSKVLSGGSGDSLTNAITDSSAMIRGANTDV</sequence>
<dbReference type="RefSeq" id="WP_345629653.1">
    <property type="nucleotide sequence ID" value="NZ_BAABJQ010000007.1"/>
</dbReference>
<comment type="caution">
    <text evidence="1">The sequence shown here is derived from an EMBL/GenBank/DDBJ whole genome shotgun (WGS) entry which is preliminary data.</text>
</comment>
<protein>
    <submittedName>
        <fullName evidence="1">Uncharacterized protein</fullName>
    </submittedName>
</protein>
<name>A0ABP9RT05_9ACTN</name>